<proteinExistence type="predicted"/>
<reference evidence="5 6" key="1">
    <citation type="journal article" date="2010" name="Stand. Genomic Sci.">
        <title>Complete genome sequence of Spirochaeta smaragdinae type strain (SEBR 4228).</title>
        <authorList>
            <person name="Mavromatis K."/>
            <person name="Yasawong M."/>
            <person name="Chertkov O."/>
            <person name="Lapidus A."/>
            <person name="Lucas S."/>
            <person name="Nolan M."/>
            <person name="Del Rio T.G."/>
            <person name="Tice H."/>
            <person name="Cheng J.F."/>
            <person name="Pitluck S."/>
            <person name="Liolios K."/>
            <person name="Ivanova N."/>
            <person name="Tapia R."/>
            <person name="Han C."/>
            <person name="Bruce D."/>
            <person name="Goodwin L."/>
            <person name="Pati A."/>
            <person name="Chen A."/>
            <person name="Palaniappan K."/>
            <person name="Land M."/>
            <person name="Hauser L."/>
            <person name="Chang Y.J."/>
            <person name="Jeffries C.D."/>
            <person name="Detter J.C."/>
            <person name="Rohde M."/>
            <person name="Brambilla E."/>
            <person name="Spring S."/>
            <person name="Goker M."/>
            <person name="Sikorski J."/>
            <person name="Woyke T."/>
            <person name="Bristow J."/>
            <person name="Eisen J.A."/>
            <person name="Markowitz V."/>
            <person name="Hugenholtz P."/>
            <person name="Klenk H.P."/>
            <person name="Kyrpides N.C."/>
        </authorList>
    </citation>
    <scope>NUCLEOTIDE SEQUENCE [LARGE SCALE GENOMIC DNA]</scope>
    <source>
        <strain evidence="6">DSM 11293 / JCM 15392 / SEBR 4228</strain>
    </source>
</reference>
<dbReference type="Pfam" id="PF07702">
    <property type="entry name" value="UTRA"/>
    <property type="match status" value="1"/>
</dbReference>
<dbReference type="SMART" id="SM00345">
    <property type="entry name" value="HTH_GNTR"/>
    <property type="match status" value="1"/>
</dbReference>
<keyword evidence="6" id="KW-1185">Reference proteome</keyword>
<sequence>MYTDHCRQTTKEIVLKLSRIPSRKPLYQEVQEEILSLIRDWDEERPIPSEAVLSEQFGVSRSTVREALQRLENADVVYKRHGVGTFVRPQSNAIATAMNYLHGIERIIRSSGKEPSFGRHEVSVITFDEHIREVFSDERVKRGVRVVRVYLADGTPTLYAVSYIPETILDGDLESAAEKIERLGRAGESLFSILAAAFQHSVDYAVTRIRAVMPSDAIFAELNFSQSEPCIKLNQIHHDRDGRVLIYSEDVLDPEVFELIVLRKSIR</sequence>
<dbReference type="InterPro" id="IPR036390">
    <property type="entry name" value="WH_DNA-bd_sf"/>
</dbReference>
<organism evidence="5 6">
    <name type="scientific">Sediminispirochaeta smaragdinae (strain DSM 11293 / JCM 15392 / SEBR 4228)</name>
    <name type="common">Spirochaeta smaragdinae</name>
    <dbReference type="NCBI Taxonomy" id="573413"/>
    <lineage>
        <taxon>Bacteria</taxon>
        <taxon>Pseudomonadati</taxon>
        <taxon>Spirochaetota</taxon>
        <taxon>Spirochaetia</taxon>
        <taxon>Spirochaetales</taxon>
        <taxon>Spirochaetaceae</taxon>
        <taxon>Sediminispirochaeta</taxon>
    </lineage>
</organism>
<keyword evidence="1" id="KW-0805">Transcription regulation</keyword>
<dbReference type="CDD" id="cd07377">
    <property type="entry name" value="WHTH_GntR"/>
    <property type="match status" value="1"/>
</dbReference>
<dbReference type="eggNOG" id="COG2188">
    <property type="taxonomic scope" value="Bacteria"/>
</dbReference>
<keyword evidence="2" id="KW-0238">DNA-binding</keyword>
<dbReference type="InterPro" id="IPR050679">
    <property type="entry name" value="Bact_HTH_transcr_reg"/>
</dbReference>
<evidence type="ECO:0000256" key="2">
    <source>
        <dbReference type="ARBA" id="ARBA00023125"/>
    </source>
</evidence>
<dbReference type="InterPro" id="IPR011663">
    <property type="entry name" value="UTRA"/>
</dbReference>
<feature type="domain" description="HTH gntR-type" evidence="4">
    <location>
        <begin position="20"/>
        <end position="90"/>
    </location>
</feature>
<evidence type="ECO:0000256" key="1">
    <source>
        <dbReference type="ARBA" id="ARBA00023015"/>
    </source>
</evidence>
<dbReference type="STRING" id="573413.Spirs_3362"/>
<dbReference type="Gene3D" id="1.10.10.10">
    <property type="entry name" value="Winged helix-like DNA-binding domain superfamily/Winged helix DNA-binding domain"/>
    <property type="match status" value="1"/>
</dbReference>
<dbReference type="SUPFAM" id="SSF64288">
    <property type="entry name" value="Chorismate lyase-like"/>
    <property type="match status" value="1"/>
</dbReference>
<dbReference type="Gene3D" id="3.40.1410.10">
    <property type="entry name" value="Chorismate lyase-like"/>
    <property type="match status" value="1"/>
</dbReference>
<evidence type="ECO:0000256" key="3">
    <source>
        <dbReference type="ARBA" id="ARBA00023163"/>
    </source>
</evidence>
<dbReference type="PANTHER" id="PTHR44846">
    <property type="entry name" value="MANNOSYL-D-GLYCERATE TRANSPORT/METABOLISM SYSTEM REPRESSOR MNGR-RELATED"/>
    <property type="match status" value="1"/>
</dbReference>
<accession>E1RAT8</accession>
<evidence type="ECO:0000259" key="4">
    <source>
        <dbReference type="PROSITE" id="PS50949"/>
    </source>
</evidence>
<dbReference type="GO" id="GO:0045892">
    <property type="term" value="P:negative regulation of DNA-templated transcription"/>
    <property type="evidence" value="ECO:0007669"/>
    <property type="project" value="TreeGrafter"/>
</dbReference>
<dbReference type="KEGG" id="ssm:Spirs_3362"/>
<evidence type="ECO:0000313" key="5">
    <source>
        <dbReference type="EMBL" id="ADK82456.1"/>
    </source>
</evidence>
<dbReference type="PROSITE" id="PS50949">
    <property type="entry name" value="HTH_GNTR"/>
    <property type="match status" value="1"/>
</dbReference>
<dbReference type="EMBL" id="CP002116">
    <property type="protein sequence ID" value="ADK82456.1"/>
    <property type="molecule type" value="Genomic_DNA"/>
</dbReference>
<dbReference type="OrthoDB" id="46236at2"/>
<dbReference type="HOGENOM" id="CLU_063236_4_0_12"/>
<dbReference type="SUPFAM" id="SSF46785">
    <property type="entry name" value="Winged helix' DNA-binding domain"/>
    <property type="match status" value="1"/>
</dbReference>
<dbReference type="InterPro" id="IPR000524">
    <property type="entry name" value="Tscrpt_reg_HTH_GntR"/>
</dbReference>
<dbReference type="GO" id="GO:0003700">
    <property type="term" value="F:DNA-binding transcription factor activity"/>
    <property type="evidence" value="ECO:0007669"/>
    <property type="project" value="InterPro"/>
</dbReference>
<dbReference type="Proteomes" id="UP000002318">
    <property type="component" value="Chromosome"/>
</dbReference>
<dbReference type="AlphaFoldDB" id="E1RAT8"/>
<evidence type="ECO:0000313" key="6">
    <source>
        <dbReference type="Proteomes" id="UP000002318"/>
    </source>
</evidence>
<dbReference type="GO" id="GO:0003677">
    <property type="term" value="F:DNA binding"/>
    <property type="evidence" value="ECO:0007669"/>
    <property type="project" value="UniProtKB-KW"/>
</dbReference>
<name>E1RAT8_SEDSS</name>
<keyword evidence="3" id="KW-0804">Transcription</keyword>
<dbReference type="InterPro" id="IPR028978">
    <property type="entry name" value="Chorismate_lyase_/UTRA_dom_sf"/>
</dbReference>
<dbReference type="PRINTS" id="PR00035">
    <property type="entry name" value="HTHGNTR"/>
</dbReference>
<dbReference type="SMART" id="SM00866">
    <property type="entry name" value="UTRA"/>
    <property type="match status" value="1"/>
</dbReference>
<dbReference type="Pfam" id="PF00392">
    <property type="entry name" value="GntR"/>
    <property type="match status" value="1"/>
</dbReference>
<dbReference type="PANTHER" id="PTHR44846:SF17">
    <property type="entry name" value="GNTR-FAMILY TRANSCRIPTIONAL REGULATOR"/>
    <property type="match status" value="1"/>
</dbReference>
<protein>
    <submittedName>
        <fullName evidence="5">Transcriptional regulator, GntR family</fullName>
    </submittedName>
</protein>
<dbReference type="InterPro" id="IPR036388">
    <property type="entry name" value="WH-like_DNA-bd_sf"/>
</dbReference>
<gene>
    <name evidence="5" type="ordered locus">Spirs_3362</name>
</gene>